<evidence type="ECO:0000259" key="1">
    <source>
        <dbReference type="Pfam" id="PF00534"/>
    </source>
</evidence>
<evidence type="ECO:0000313" key="4">
    <source>
        <dbReference type="Proteomes" id="UP000661077"/>
    </source>
</evidence>
<name>A0ABS1WZ53_9GAMM</name>
<reference evidence="3 4" key="1">
    <citation type="journal article" date="2021" name="Int. J. Syst. Evol. Microbiol.">
        <title>Steroidobacter gossypii sp. nov., isolated from soil of cotton cropping field.</title>
        <authorList>
            <person name="Huang R."/>
            <person name="Yang S."/>
            <person name="Zhen C."/>
            <person name="Liu W."/>
        </authorList>
    </citation>
    <scope>NUCLEOTIDE SEQUENCE [LARGE SCALE GENOMIC DNA]</scope>
    <source>
        <strain evidence="3 4">S1-65</strain>
    </source>
</reference>
<dbReference type="CDD" id="cd03801">
    <property type="entry name" value="GT4_PimA-like"/>
    <property type="match status" value="1"/>
</dbReference>
<dbReference type="Gene3D" id="3.40.50.2000">
    <property type="entry name" value="Glycogen Phosphorylase B"/>
    <property type="match status" value="2"/>
</dbReference>
<dbReference type="PANTHER" id="PTHR45947:SF3">
    <property type="entry name" value="SULFOQUINOVOSYL TRANSFERASE SQD2"/>
    <property type="match status" value="1"/>
</dbReference>
<protein>
    <submittedName>
        <fullName evidence="3">Glycosyltransferase family 4 protein</fullName>
    </submittedName>
</protein>
<dbReference type="InterPro" id="IPR001296">
    <property type="entry name" value="Glyco_trans_1"/>
</dbReference>
<dbReference type="EMBL" id="JAEVLS010000003">
    <property type="protein sequence ID" value="MBM0106232.1"/>
    <property type="molecule type" value="Genomic_DNA"/>
</dbReference>
<accession>A0ABS1WZ53</accession>
<proteinExistence type="predicted"/>
<dbReference type="InterPro" id="IPR028098">
    <property type="entry name" value="Glyco_trans_4-like_N"/>
</dbReference>
<evidence type="ECO:0000259" key="2">
    <source>
        <dbReference type="Pfam" id="PF13439"/>
    </source>
</evidence>
<gene>
    <name evidence="3" type="ORF">JM946_15980</name>
</gene>
<dbReference type="Pfam" id="PF00534">
    <property type="entry name" value="Glycos_transf_1"/>
    <property type="match status" value="1"/>
</dbReference>
<comment type="caution">
    <text evidence="3">The sequence shown here is derived from an EMBL/GenBank/DDBJ whole genome shotgun (WGS) entry which is preliminary data.</text>
</comment>
<dbReference type="SUPFAM" id="SSF53756">
    <property type="entry name" value="UDP-Glycosyltransferase/glycogen phosphorylase"/>
    <property type="match status" value="1"/>
</dbReference>
<keyword evidence="4" id="KW-1185">Reference proteome</keyword>
<evidence type="ECO:0000313" key="3">
    <source>
        <dbReference type="EMBL" id="MBM0106232.1"/>
    </source>
</evidence>
<dbReference type="Pfam" id="PF13439">
    <property type="entry name" value="Glyco_transf_4"/>
    <property type="match status" value="1"/>
</dbReference>
<dbReference type="PANTHER" id="PTHR45947">
    <property type="entry name" value="SULFOQUINOVOSYL TRANSFERASE SQD2"/>
    <property type="match status" value="1"/>
</dbReference>
<dbReference type="InterPro" id="IPR050194">
    <property type="entry name" value="Glycosyltransferase_grp1"/>
</dbReference>
<sequence length="405" mass="45601">MIADTSSVSVRDAARPVRVCMLSYYYAPHYSGSAIQARNLSLHLQPRGVELFVVSANMTGSAEYELVDGIPVYRLPVVKDPSLQVPSFMLRLAMFLIRRRNSYDVIHAHGTLQHAIASPVARLLGKRSLLKVAMANSDIDFDRQGRLWGRANRYMVSRFDRYIATSRIIQDEFSRHSFANGRVYLMPNGVDTDTYRPCATRQEKSELRASLGLPDKPTVCFVGIIISRKNVDLALRAWREVRREQIDAQLVLVGPLPDRSDAGAWRYYEELLGYIEREGLKDSVIFTGFNLAVASYLRASDIFLFPSKQEGMPNALLEAMSSGLPSVASRISGTEDLIEQGSNGFMFALEDEPAFGRTLIELLRNPELTQRVGDQARRFVERSYSLRALSASYEQIYRDLIAARA</sequence>
<organism evidence="3 4">
    <name type="scientific">Steroidobacter gossypii</name>
    <dbReference type="NCBI Taxonomy" id="2805490"/>
    <lineage>
        <taxon>Bacteria</taxon>
        <taxon>Pseudomonadati</taxon>
        <taxon>Pseudomonadota</taxon>
        <taxon>Gammaproteobacteria</taxon>
        <taxon>Steroidobacterales</taxon>
        <taxon>Steroidobacteraceae</taxon>
        <taxon>Steroidobacter</taxon>
    </lineage>
</organism>
<feature type="domain" description="Glycosyltransferase subfamily 4-like N-terminal" evidence="2">
    <location>
        <begin position="31"/>
        <end position="193"/>
    </location>
</feature>
<feature type="domain" description="Glycosyl transferase family 1" evidence="1">
    <location>
        <begin position="204"/>
        <end position="378"/>
    </location>
</feature>
<dbReference type="Proteomes" id="UP000661077">
    <property type="component" value="Unassembled WGS sequence"/>
</dbReference>
<dbReference type="RefSeq" id="WP_203168343.1">
    <property type="nucleotide sequence ID" value="NZ_JAEVLS010000003.1"/>
</dbReference>